<sequence>MFATDGAVLEEEGEVMKKSVMVGLLLGCVEGDWDVGGEVNELFPEFRFEGIEGFLGRVWEGKP</sequence>
<accession>A0AA39XGF9</accession>
<proteinExistence type="predicted"/>
<dbReference type="AlphaFoldDB" id="A0AA39XGF9"/>
<evidence type="ECO:0000313" key="1">
    <source>
        <dbReference type="EMBL" id="KAK0632862.1"/>
    </source>
</evidence>
<comment type="caution">
    <text evidence="1">The sequence shown here is derived from an EMBL/GenBank/DDBJ whole genome shotgun (WGS) entry which is preliminary data.</text>
</comment>
<gene>
    <name evidence="1" type="ORF">B0T14DRAFT_505292</name>
</gene>
<evidence type="ECO:0000313" key="2">
    <source>
        <dbReference type="Proteomes" id="UP001175000"/>
    </source>
</evidence>
<keyword evidence="2" id="KW-1185">Reference proteome</keyword>
<organism evidence="1 2">
    <name type="scientific">Immersiella caudata</name>
    <dbReference type="NCBI Taxonomy" id="314043"/>
    <lineage>
        <taxon>Eukaryota</taxon>
        <taxon>Fungi</taxon>
        <taxon>Dikarya</taxon>
        <taxon>Ascomycota</taxon>
        <taxon>Pezizomycotina</taxon>
        <taxon>Sordariomycetes</taxon>
        <taxon>Sordariomycetidae</taxon>
        <taxon>Sordariales</taxon>
        <taxon>Lasiosphaeriaceae</taxon>
        <taxon>Immersiella</taxon>
    </lineage>
</organism>
<protein>
    <submittedName>
        <fullName evidence="1">Uncharacterized protein</fullName>
    </submittedName>
</protein>
<dbReference type="EMBL" id="JAULSU010000001">
    <property type="protein sequence ID" value="KAK0632862.1"/>
    <property type="molecule type" value="Genomic_DNA"/>
</dbReference>
<dbReference type="Proteomes" id="UP001175000">
    <property type="component" value="Unassembled WGS sequence"/>
</dbReference>
<reference evidence="1" key="1">
    <citation type="submission" date="2023-06" db="EMBL/GenBank/DDBJ databases">
        <title>Genome-scale phylogeny and comparative genomics of the fungal order Sordariales.</title>
        <authorList>
            <consortium name="Lawrence Berkeley National Laboratory"/>
            <person name="Hensen N."/>
            <person name="Bonometti L."/>
            <person name="Westerberg I."/>
            <person name="Brannstrom I.O."/>
            <person name="Guillou S."/>
            <person name="Cros-Aarteil S."/>
            <person name="Calhoun S."/>
            <person name="Haridas S."/>
            <person name="Kuo A."/>
            <person name="Mondo S."/>
            <person name="Pangilinan J."/>
            <person name="Riley R."/>
            <person name="Labutti K."/>
            <person name="Andreopoulos B."/>
            <person name="Lipzen A."/>
            <person name="Chen C."/>
            <person name="Yanf M."/>
            <person name="Daum C."/>
            <person name="Ng V."/>
            <person name="Clum A."/>
            <person name="Steindorff A."/>
            <person name="Ohm R."/>
            <person name="Martin F."/>
            <person name="Silar P."/>
            <person name="Natvig D."/>
            <person name="Lalanne C."/>
            <person name="Gautier V."/>
            <person name="Ament-Velasquez S.L."/>
            <person name="Kruys A."/>
            <person name="Hutchinson M.I."/>
            <person name="Powell A.J."/>
            <person name="Barry K."/>
            <person name="Miller A.N."/>
            <person name="Grigoriev I.V."/>
            <person name="Debuchy R."/>
            <person name="Gladieux P."/>
            <person name="Thoren M.H."/>
            <person name="Johannesson H."/>
        </authorList>
    </citation>
    <scope>NUCLEOTIDE SEQUENCE</scope>
    <source>
        <strain evidence="1">CBS 606.72</strain>
    </source>
</reference>
<name>A0AA39XGF9_9PEZI</name>